<evidence type="ECO:0000313" key="2">
    <source>
        <dbReference type="Proteomes" id="UP000715965"/>
    </source>
</evidence>
<dbReference type="Proteomes" id="UP000715965">
    <property type="component" value="Unassembled WGS sequence"/>
</dbReference>
<dbReference type="RefSeq" id="WP_193782264.1">
    <property type="nucleotide sequence ID" value="NZ_JADDOJ010000127.1"/>
</dbReference>
<gene>
    <name evidence="1" type="ORF">IM725_19280</name>
</gene>
<evidence type="ECO:0000313" key="1">
    <source>
        <dbReference type="EMBL" id="MBE7942717.1"/>
    </source>
</evidence>
<evidence type="ECO:0008006" key="3">
    <source>
        <dbReference type="Google" id="ProtNLM"/>
    </source>
</evidence>
<proteinExistence type="predicted"/>
<organism evidence="1 2">
    <name type="scientific">Ramlibacter aquaticus</name>
    <dbReference type="NCBI Taxonomy" id="2780094"/>
    <lineage>
        <taxon>Bacteria</taxon>
        <taxon>Pseudomonadati</taxon>
        <taxon>Pseudomonadota</taxon>
        <taxon>Betaproteobacteria</taxon>
        <taxon>Burkholderiales</taxon>
        <taxon>Comamonadaceae</taxon>
        <taxon>Ramlibacter</taxon>
    </lineage>
</organism>
<dbReference type="EMBL" id="JADDOJ010000127">
    <property type="protein sequence ID" value="MBE7942717.1"/>
    <property type="molecule type" value="Genomic_DNA"/>
</dbReference>
<keyword evidence="2" id="KW-1185">Reference proteome</keyword>
<reference evidence="1 2" key="1">
    <citation type="submission" date="2020-10" db="EMBL/GenBank/DDBJ databases">
        <title>Draft genome of Ramlibacter aquaticus LMG 30558.</title>
        <authorList>
            <person name="Props R."/>
        </authorList>
    </citation>
    <scope>NUCLEOTIDE SEQUENCE [LARGE SCALE GENOMIC DNA]</scope>
    <source>
        <strain evidence="1 2">LMG 30558</strain>
    </source>
</reference>
<accession>A0ABR9SK66</accession>
<sequence length="282" mass="29575">MRSLDPQSLAPAELPGFAFLLNHVLGEKFGAWREALALHQRSLDFPGVTPGRLRLAAAAAFAAGDAAATRGFTEAYAAAVKADPGRADEVVRLSAAVCTVQRLSAAEAGQLAQDLLWAVEQPGWQQATSLDAAVAACLNNLAGALQERAPADLRDPVLRGALLRCAAQAHRFWARAGTWVQVERALYLRATVATALEDFDAALGFSREALALIAANEAGGPQPVDRAFLELEQAHACECLGQVEEGAAARLRADRLAAAFTDAGLQAWYAARRAALAGASPG</sequence>
<comment type="caution">
    <text evidence="1">The sequence shown here is derived from an EMBL/GenBank/DDBJ whole genome shotgun (WGS) entry which is preliminary data.</text>
</comment>
<name>A0ABR9SK66_9BURK</name>
<protein>
    <recommendedName>
        <fullName evidence="3">Tetratricopeptide repeat protein</fullName>
    </recommendedName>
</protein>